<feature type="non-terminal residue" evidence="3">
    <location>
        <position position="72"/>
    </location>
</feature>
<evidence type="ECO:0000256" key="1">
    <source>
        <dbReference type="PROSITE-ProRule" id="PRU00285"/>
    </source>
</evidence>
<protein>
    <submittedName>
        <fullName evidence="3">Hsp20/alpha crystallin family protein</fullName>
    </submittedName>
</protein>
<feature type="domain" description="SHSP" evidence="2">
    <location>
        <begin position="26"/>
        <end position="72"/>
    </location>
</feature>
<organism evidence="3 4">
    <name type="scientific">Candidatus Caccoplasma merdipullorum</name>
    <dbReference type="NCBI Taxonomy" id="2840718"/>
    <lineage>
        <taxon>Bacteria</taxon>
        <taxon>Pseudomonadati</taxon>
        <taxon>Bacteroidota</taxon>
        <taxon>Bacteroidia</taxon>
        <taxon>Bacteroidales</taxon>
        <taxon>Bacteroidaceae</taxon>
        <taxon>Bacteroidaceae incertae sedis</taxon>
        <taxon>Candidatus Caccoplasma</taxon>
    </lineage>
</organism>
<reference evidence="3" key="2">
    <citation type="journal article" date="2021" name="PeerJ">
        <title>Extensive microbial diversity within the chicken gut microbiome revealed by metagenomics and culture.</title>
        <authorList>
            <person name="Gilroy R."/>
            <person name="Ravi A."/>
            <person name="Getino M."/>
            <person name="Pursley I."/>
            <person name="Horton D.L."/>
            <person name="Alikhan N.F."/>
            <person name="Baker D."/>
            <person name="Gharbi K."/>
            <person name="Hall N."/>
            <person name="Watson M."/>
            <person name="Adriaenssens E.M."/>
            <person name="Foster-Nyarko E."/>
            <person name="Jarju S."/>
            <person name="Secka A."/>
            <person name="Antonio M."/>
            <person name="Oren A."/>
            <person name="Chaudhuri R.R."/>
            <person name="La Ragione R."/>
            <person name="Hildebrand F."/>
            <person name="Pallen M.J."/>
        </authorList>
    </citation>
    <scope>NUCLEOTIDE SEQUENCE</scope>
    <source>
        <strain evidence="3">G3-4614</strain>
    </source>
</reference>
<evidence type="ECO:0000259" key="2">
    <source>
        <dbReference type="PROSITE" id="PS01031"/>
    </source>
</evidence>
<dbReference type="InterPro" id="IPR008978">
    <property type="entry name" value="HSP20-like_chaperone"/>
</dbReference>
<dbReference type="InterPro" id="IPR002068">
    <property type="entry name" value="A-crystallin/Hsp20_dom"/>
</dbReference>
<gene>
    <name evidence="3" type="ORF">IAC54_01165</name>
</gene>
<dbReference type="PROSITE" id="PS01031">
    <property type="entry name" value="SHSP"/>
    <property type="match status" value="1"/>
</dbReference>
<proteinExistence type="inferred from homology"/>
<evidence type="ECO:0000313" key="4">
    <source>
        <dbReference type="Proteomes" id="UP000823636"/>
    </source>
</evidence>
<dbReference type="EMBL" id="JADIMW010000010">
    <property type="protein sequence ID" value="MBO8437494.1"/>
    <property type="molecule type" value="Genomic_DNA"/>
</dbReference>
<dbReference type="SUPFAM" id="SSF49764">
    <property type="entry name" value="HSP20-like chaperones"/>
    <property type="match status" value="1"/>
</dbReference>
<comment type="similarity">
    <text evidence="1">Belongs to the small heat shock protein (HSP20) family.</text>
</comment>
<evidence type="ECO:0000313" key="3">
    <source>
        <dbReference type="EMBL" id="MBO8437494.1"/>
    </source>
</evidence>
<sequence>MMPVKKAQNWLPVIFNDFFGNEWIEHLAKNATPAVNIIESDKMYEVEIAAPGLTKDDFNIHIDDDNRLVITV</sequence>
<comment type="caution">
    <text evidence="3">The sequence shown here is derived from an EMBL/GenBank/DDBJ whole genome shotgun (WGS) entry which is preliminary data.</text>
</comment>
<reference evidence="3" key="1">
    <citation type="submission" date="2020-10" db="EMBL/GenBank/DDBJ databases">
        <authorList>
            <person name="Gilroy R."/>
        </authorList>
    </citation>
    <scope>NUCLEOTIDE SEQUENCE</scope>
    <source>
        <strain evidence="3">G3-4614</strain>
    </source>
</reference>
<accession>A0A9D9H6B8</accession>
<dbReference type="Gene3D" id="2.60.40.790">
    <property type="match status" value="1"/>
</dbReference>
<dbReference type="CDD" id="cd06464">
    <property type="entry name" value="ACD_sHsps-like"/>
    <property type="match status" value="1"/>
</dbReference>
<dbReference type="Proteomes" id="UP000823636">
    <property type="component" value="Unassembled WGS sequence"/>
</dbReference>
<name>A0A9D9H6B8_9BACT</name>
<dbReference type="AlphaFoldDB" id="A0A9D9H6B8"/>